<organism evidence="2">
    <name type="scientific">Podoviridae sp. ctwJH20</name>
    <dbReference type="NCBI Taxonomy" id="2827753"/>
    <lineage>
        <taxon>Viruses</taxon>
        <taxon>Duplodnaviria</taxon>
        <taxon>Heunggongvirae</taxon>
        <taxon>Uroviricota</taxon>
        <taxon>Caudoviricetes</taxon>
    </lineage>
</organism>
<feature type="compositionally biased region" description="Polar residues" evidence="1">
    <location>
        <begin position="25"/>
        <end position="36"/>
    </location>
</feature>
<proteinExistence type="predicted"/>
<evidence type="ECO:0000313" key="2">
    <source>
        <dbReference type="EMBL" id="DAF60656.1"/>
    </source>
</evidence>
<accession>A0A8S5TBZ8</accession>
<protein>
    <submittedName>
        <fullName evidence="2">Uncharacterized protein</fullName>
    </submittedName>
</protein>
<reference evidence="2" key="1">
    <citation type="journal article" date="2021" name="Proc. Natl. Acad. Sci. U.S.A.">
        <title>A Catalog of Tens of Thousands of Viruses from Human Metagenomes Reveals Hidden Associations with Chronic Diseases.</title>
        <authorList>
            <person name="Tisza M.J."/>
            <person name="Buck C.B."/>
        </authorList>
    </citation>
    <scope>NUCLEOTIDE SEQUENCE</scope>
    <source>
        <strain evidence="2">CtwJH20</strain>
    </source>
</reference>
<evidence type="ECO:0000256" key="1">
    <source>
        <dbReference type="SAM" id="MobiDB-lite"/>
    </source>
</evidence>
<name>A0A8S5TBZ8_9CAUD</name>
<dbReference type="EMBL" id="BK032792">
    <property type="protein sequence ID" value="DAF60656.1"/>
    <property type="molecule type" value="Genomic_DNA"/>
</dbReference>
<feature type="region of interest" description="Disordered" evidence="1">
    <location>
        <begin position="1"/>
        <end position="36"/>
    </location>
</feature>
<sequence length="36" mass="3749">MSWTSPLKASREAKAAPGSPARDSPTPTQLPGTTRP</sequence>